<dbReference type="GO" id="GO:0005886">
    <property type="term" value="C:plasma membrane"/>
    <property type="evidence" value="ECO:0007669"/>
    <property type="project" value="UniProtKB-SubCell"/>
</dbReference>
<comment type="caution">
    <text evidence="7">The sequence shown here is derived from an EMBL/GenBank/DDBJ whole genome shotgun (WGS) entry which is preliminary data.</text>
</comment>
<proteinExistence type="predicted"/>
<dbReference type="EMBL" id="QXFM01000020">
    <property type="protein sequence ID" value="RIV91464.1"/>
    <property type="molecule type" value="Genomic_DNA"/>
</dbReference>
<keyword evidence="5 6" id="KW-0472">Membrane</keyword>
<dbReference type="PANTHER" id="PTHR33545:SF5">
    <property type="entry name" value="UPF0750 MEMBRANE PROTEIN YITT"/>
    <property type="match status" value="1"/>
</dbReference>
<feature type="transmembrane region" description="Helical" evidence="6">
    <location>
        <begin position="190"/>
        <end position="208"/>
    </location>
</feature>
<dbReference type="Proteomes" id="UP000265366">
    <property type="component" value="Unassembled WGS sequence"/>
</dbReference>
<evidence type="ECO:0000256" key="4">
    <source>
        <dbReference type="ARBA" id="ARBA00022989"/>
    </source>
</evidence>
<protein>
    <submittedName>
        <fullName evidence="7">YitT family protein</fullName>
    </submittedName>
</protein>
<feature type="transmembrane region" description="Helical" evidence="6">
    <location>
        <begin position="70"/>
        <end position="88"/>
    </location>
</feature>
<keyword evidence="3 6" id="KW-0812">Transmembrane</keyword>
<dbReference type="AlphaFoldDB" id="A0A3A1PD48"/>
<feature type="transmembrane region" description="Helical" evidence="6">
    <location>
        <begin position="31"/>
        <end position="64"/>
    </location>
</feature>
<dbReference type="InterPro" id="IPR051461">
    <property type="entry name" value="UPF0750_membrane"/>
</dbReference>
<name>A0A3A1PD48_9SPHN</name>
<gene>
    <name evidence="7" type="ORF">D2V17_02715</name>
</gene>
<evidence type="ECO:0000256" key="3">
    <source>
        <dbReference type="ARBA" id="ARBA00022692"/>
    </source>
</evidence>
<evidence type="ECO:0000256" key="2">
    <source>
        <dbReference type="ARBA" id="ARBA00022475"/>
    </source>
</evidence>
<feature type="transmembrane region" description="Helical" evidence="6">
    <location>
        <begin position="125"/>
        <end position="143"/>
    </location>
</feature>
<reference evidence="7 8" key="1">
    <citation type="submission" date="2018-08" db="EMBL/GenBank/DDBJ databases">
        <title>Erythrobacter zhengii sp.nov., a bacterium isolated from deep-sea sediment.</title>
        <authorList>
            <person name="Fang C."/>
            <person name="Wu Y.-H."/>
            <person name="Sun C."/>
            <person name="Wang H."/>
            <person name="Cheng H."/>
            <person name="Meng F.-X."/>
            <person name="Wang C.-S."/>
            <person name="Xu X.-W."/>
        </authorList>
    </citation>
    <scope>NUCLEOTIDE SEQUENCE [LARGE SCALE GENOMIC DNA]</scope>
    <source>
        <strain evidence="7 8">CCTCC AB 2015396</strain>
    </source>
</reference>
<evidence type="ECO:0000313" key="7">
    <source>
        <dbReference type="EMBL" id="RIV91464.1"/>
    </source>
</evidence>
<keyword evidence="2" id="KW-1003">Cell membrane</keyword>
<sequence length="217" mass="23179">MGCAVYLHVVSNETISPPRDRTRHTLLEDAYALVTGAWLIAFGLVLMKAAGLVTAGVAGLALLASYHVHMGVGLLFFLINIPFFLIGLMKLGRPFMLRTIIACGLIFIFAAITRNSLEIASIHPAFAALGGGTCAGFGLLALLRHKTGVGGVNIIAVWMQNSRGWSVGRMHMALDAAILLVALTSLDLAAFGWSVLSMVAINMILVAWHRPGRYTGH</sequence>
<feature type="transmembrane region" description="Helical" evidence="6">
    <location>
        <begin position="164"/>
        <end position="184"/>
    </location>
</feature>
<keyword evidence="4 6" id="KW-1133">Transmembrane helix</keyword>
<evidence type="ECO:0000256" key="1">
    <source>
        <dbReference type="ARBA" id="ARBA00004651"/>
    </source>
</evidence>
<comment type="subcellular location">
    <subcellularLocation>
        <location evidence="1">Cell membrane</location>
        <topology evidence="1">Multi-pass membrane protein</topology>
    </subcellularLocation>
</comment>
<evidence type="ECO:0000313" key="8">
    <source>
        <dbReference type="Proteomes" id="UP000265366"/>
    </source>
</evidence>
<feature type="transmembrane region" description="Helical" evidence="6">
    <location>
        <begin position="95"/>
        <end position="113"/>
    </location>
</feature>
<organism evidence="7 8">
    <name type="scientific">Aurantiacibacter xanthus</name>
    <dbReference type="NCBI Taxonomy" id="1784712"/>
    <lineage>
        <taxon>Bacteria</taxon>
        <taxon>Pseudomonadati</taxon>
        <taxon>Pseudomonadota</taxon>
        <taxon>Alphaproteobacteria</taxon>
        <taxon>Sphingomonadales</taxon>
        <taxon>Erythrobacteraceae</taxon>
        <taxon>Aurantiacibacter</taxon>
    </lineage>
</organism>
<dbReference type="Pfam" id="PF02588">
    <property type="entry name" value="YitT_membrane"/>
    <property type="match status" value="1"/>
</dbReference>
<evidence type="ECO:0000256" key="6">
    <source>
        <dbReference type="SAM" id="Phobius"/>
    </source>
</evidence>
<accession>A0A3A1PD48</accession>
<keyword evidence="8" id="KW-1185">Reference proteome</keyword>
<evidence type="ECO:0000256" key="5">
    <source>
        <dbReference type="ARBA" id="ARBA00023136"/>
    </source>
</evidence>
<dbReference type="PANTHER" id="PTHR33545">
    <property type="entry name" value="UPF0750 MEMBRANE PROTEIN YITT-RELATED"/>
    <property type="match status" value="1"/>
</dbReference>
<dbReference type="InterPro" id="IPR003740">
    <property type="entry name" value="YitT"/>
</dbReference>